<organism evidence="1 2">
    <name type="scientific">Irpex rosettiformis</name>
    <dbReference type="NCBI Taxonomy" id="378272"/>
    <lineage>
        <taxon>Eukaryota</taxon>
        <taxon>Fungi</taxon>
        <taxon>Dikarya</taxon>
        <taxon>Basidiomycota</taxon>
        <taxon>Agaricomycotina</taxon>
        <taxon>Agaricomycetes</taxon>
        <taxon>Polyporales</taxon>
        <taxon>Irpicaceae</taxon>
        <taxon>Irpex</taxon>
    </lineage>
</organism>
<protein>
    <submittedName>
        <fullName evidence="1">Uncharacterized protein</fullName>
    </submittedName>
</protein>
<sequence length="268" mass="30515">MAPGDSVLQILQHGHTVYPIHVASFTLITFDWMLLFSDEVQYVWRKRWQFVDYLYLISRYLPFVDTVLIFAKCFSTEVQPKGCHILEAIGGVSLGSGLLISELVLVWRTYAIWDKSRKVLRGLLATWMALLVSTAYCISADIKSTTYTVPPLHDLPSCNLLSGDRVLYAQFICLLSFELVIIVLTVIRAAEQLQDVRTGQVTRAVYRDSILFFLCLFAFSTATVWIPRDNVLKYDDSLAQLTRNVHSILCCRTILHLRQEATGDLEVL</sequence>
<reference evidence="1" key="1">
    <citation type="journal article" date="2021" name="Environ. Microbiol.">
        <title>Gene family expansions and transcriptome signatures uncover fungal adaptations to wood decay.</title>
        <authorList>
            <person name="Hage H."/>
            <person name="Miyauchi S."/>
            <person name="Viragh M."/>
            <person name="Drula E."/>
            <person name="Min B."/>
            <person name="Chaduli D."/>
            <person name="Navarro D."/>
            <person name="Favel A."/>
            <person name="Norest M."/>
            <person name="Lesage-Meessen L."/>
            <person name="Balint B."/>
            <person name="Merenyi Z."/>
            <person name="de Eugenio L."/>
            <person name="Morin E."/>
            <person name="Martinez A.T."/>
            <person name="Baldrian P."/>
            <person name="Stursova M."/>
            <person name="Martinez M.J."/>
            <person name="Novotny C."/>
            <person name="Magnuson J.K."/>
            <person name="Spatafora J.W."/>
            <person name="Maurice S."/>
            <person name="Pangilinan J."/>
            <person name="Andreopoulos W."/>
            <person name="LaButti K."/>
            <person name="Hundley H."/>
            <person name="Na H."/>
            <person name="Kuo A."/>
            <person name="Barry K."/>
            <person name="Lipzen A."/>
            <person name="Henrissat B."/>
            <person name="Riley R."/>
            <person name="Ahrendt S."/>
            <person name="Nagy L.G."/>
            <person name="Grigoriev I.V."/>
            <person name="Martin F."/>
            <person name="Rosso M.N."/>
        </authorList>
    </citation>
    <scope>NUCLEOTIDE SEQUENCE</scope>
    <source>
        <strain evidence="1">CBS 384.51</strain>
    </source>
</reference>
<dbReference type="Proteomes" id="UP001055072">
    <property type="component" value="Unassembled WGS sequence"/>
</dbReference>
<accession>A0ACB8UDY4</accession>
<gene>
    <name evidence="1" type="ORF">BDY19DRAFT_483867</name>
</gene>
<keyword evidence="2" id="KW-1185">Reference proteome</keyword>
<dbReference type="EMBL" id="MU274903">
    <property type="protein sequence ID" value="KAI0092438.1"/>
    <property type="molecule type" value="Genomic_DNA"/>
</dbReference>
<proteinExistence type="predicted"/>
<name>A0ACB8UDY4_9APHY</name>
<comment type="caution">
    <text evidence="1">The sequence shown here is derived from an EMBL/GenBank/DDBJ whole genome shotgun (WGS) entry which is preliminary data.</text>
</comment>
<evidence type="ECO:0000313" key="1">
    <source>
        <dbReference type="EMBL" id="KAI0092438.1"/>
    </source>
</evidence>
<evidence type="ECO:0000313" key="2">
    <source>
        <dbReference type="Proteomes" id="UP001055072"/>
    </source>
</evidence>